<evidence type="ECO:0000313" key="2">
    <source>
        <dbReference type="Proteomes" id="UP000002236"/>
    </source>
</evidence>
<keyword evidence="2" id="KW-1185">Reference proteome</keyword>
<organism evidence="1 2">
    <name type="scientific">Aeromonas phage phiAS5</name>
    <dbReference type="NCBI Taxonomy" id="879630"/>
    <lineage>
        <taxon>Viruses</taxon>
        <taxon>Duplodnaviria</taxon>
        <taxon>Heunggongvirae</taxon>
        <taxon>Uroviricota</taxon>
        <taxon>Caudoviricetes</taxon>
        <taxon>Pantevenvirales</taxon>
        <taxon>Straboviridae</taxon>
        <taxon>Chrysonvirus</taxon>
        <taxon>Chrysonvirus as5</taxon>
    </lineage>
</organism>
<name>E1A2H5_9CAUD</name>
<dbReference type="EMBL" id="HM452126">
    <property type="protein sequence ID" value="ADM79921.1"/>
    <property type="molecule type" value="Genomic_DNA"/>
</dbReference>
<accession>E1A2H5</accession>
<dbReference type="RefSeq" id="YP_003969367.1">
    <property type="nucleotide sequence ID" value="NC_014636.1"/>
</dbReference>
<protein>
    <submittedName>
        <fullName evidence="1">Uncharacterized protein</fullName>
    </submittedName>
</protein>
<dbReference type="GeneID" id="9861485"/>
<sequence>MLHDTKLLTSGYGEIAEFSSIYPPLLIIEPGMKDKVERQIMQSFEPMYSLSNQTLSEMRSAWRELAVCYHFAKNIKPEYVMKAAGVFAAHMDFVCLVWRNLPNDQWVKSYLKNHTPPLMGLRDKSLSHESMTFTLLQDDLGRVNYHVYFEAYNETQIKLLKRMKK</sequence>
<evidence type="ECO:0000313" key="1">
    <source>
        <dbReference type="EMBL" id="ADM79921.1"/>
    </source>
</evidence>
<gene>
    <name evidence="1" type="ORF">phiAS5_ORF0078</name>
</gene>
<proteinExistence type="predicted"/>
<dbReference type="Proteomes" id="UP000002236">
    <property type="component" value="Segment"/>
</dbReference>
<dbReference type="KEGG" id="vg:9861485"/>
<reference evidence="1 2" key="1">
    <citation type="journal article" date="2012" name="Vet. Microbiol.">
        <title>Complete genome sequence and characterization of a broad-host range T4-like bacteriophage phiAS5 infecting Aeromonas salmonicida subsp. salmonicida.</title>
        <authorList>
            <person name="Kim J.H."/>
            <person name="Son J.S."/>
            <person name="Choi Y.J."/>
            <person name="Choresca C.H.Jr."/>
            <person name="Shin S.P."/>
            <person name="Han J.E."/>
            <person name="Jun J.W."/>
            <person name="Park S.C."/>
        </authorList>
    </citation>
    <scope>NUCLEOTIDE SEQUENCE [LARGE SCALE GENOMIC DNA]</scope>
</reference>